<dbReference type="Proteomes" id="UP000707731">
    <property type="component" value="Unassembled WGS sequence"/>
</dbReference>
<sequence length="49" mass="5536">MKFRLKLGPFELALETEQMSPVDMMAALWSVQAQMMGDTCMVHSGDDEE</sequence>
<dbReference type="EMBL" id="JADLQN010000010">
    <property type="protein sequence ID" value="MBF6358185.1"/>
    <property type="molecule type" value="Genomic_DNA"/>
</dbReference>
<dbReference type="RefSeq" id="WP_195005024.1">
    <property type="nucleotide sequence ID" value="NZ_JADLQN010000010.1"/>
</dbReference>
<evidence type="ECO:0000313" key="1">
    <source>
        <dbReference type="EMBL" id="MBF6358185.1"/>
    </source>
</evidence>
<protein>
    <submittedName>
        <fullName evidence="1">Uncharacterized protein</fullName>
    </submittedName>
</protein>
<keyword evidence="2" id="KW-1185">Reference proteome</keyword>
<comment type="caution">
    <text evidence="1">The sequence shown here is derived from an EMBL/GenBank/DDBJ whole genome shotgun (WGS) entry which is preliminary data.</text>
</comment>
<proteinExistence type="predicted"/>
<accession>A0ABS0DIA7</accession>
<gene>
    <name evidence="1" type="ORF">IU449_27185</name>
</gene>
<reference evidence="1 2" key="1">
    <citation type="submission" date="2020-10" db="EMBL/GenBank/DDBJ databases">
        <title>Identification of Nocardia species via Next-generation sequencing and recognition of intraspecies genetic diversity.</title>
        <authorList>
            <person name="Li P."/>
            <person name="Li P."/>
            <person name="Lu B."/>
        </authorList>
    </citation>
    <scope>NUCLEOTIDE SEQUENCE [LARGE SCALE GENOMIC DNA]</scope>
    <source>
        <strain evidence="1 2">BJ06-0143</strain>
    </source>
</reference>
<evidence type="ECO:0000313" key="2">
    <source>
        <dbReference type="Proteomes" id="UP000707731"/>
    </source>
</evidence>
<name>A0ABS0DIA7_9NOCA</name>
<organism evidence="1 2">
    <name type="scientific">Nocardia higoensis</name>
    <dbReference type="NCBI Taxonomy" id="228599"/>
    <lineage>
        <taxon>Bacteria</taxon>
        <taxon>Bacillati</taxon>
        <taxon>Actinomycetota</taxon>
        <taxon>Actinomycetes</taxon>
        <taxon>Mycobacteriales</taxon>
        <taxon>Nocardiaceae</taxon>
        <taxon>Nocardia</taxon>
    </lineage>
</organism>